<evidence type="ECO:0000256" key="1">
    <source>
        <dbReference type="ARBA" id="ARBA00004141"/>
    </source>
</evidence>
<feature type="transmembrane region" description="Helical" evidence="10">
    <location>
        <begin position="81"/>
        <end position="102"/>
    </location>
</feature>
<proteinExistence type="inferred from homology"/>
<feature type="transmembrane region" description="Helical" evidence="10">
    <location>
        <begin position="319"/>
        <end position="343"/>
    </location>
</feature>
<evidence type="ECO:0000313" key="12">
    <source>
        <dbReference type="Proteomes" id="UP001515500"/>
    </source>
</evidence>
<dbReference type="InterPro" id="IPR005828">
    <property type="entry name" value="MFS_sugar_transport-like"/>
</dbReference>
<protein>
    <submittedName>
        <fullName evidence="13 14">Hexose carrier protein HEX6-like</fullName>
    </submittedName>
</protein>
<evidence type="ECO:0000256" key="5">
    <source>
        <dbReference type="ARBA" id="ARBA00022692"/>
    </source>
</evidence>
<evidence type="ECO:0000256" key="8">
    <source>
        <dbReference type="ARBA" id="ARBA00023136"/>
    </source>
</evidence>
<feature type="transmembrane region" description="Helical" evidence="10">
    <location>
        <begin position="384"/>
        <end position="410"/>
    </location>
</feature>
<dbReference type="InterPro" id="IPR005829">
    <property type="entry name" value="Sugar_transporter_CS"/>
</dbReference>
<keyword evidence="5 10" id="KW-0812">Transmembrane</keyword>
<keyword evidence="3 9" id="KW-0813">Transport</keyword>
<dbReference type="GO" id="GO:0016020">
    <property type="term" value="C:membrane"/>
    <property type="evidence" value="ECO:0007669"/>
    <property type="project" value="UniProtKB-SubCell"/>
</dbReference>
<feature type="domain" description="Major facilitator superfamily (MFS) profile" evidence="11">
    <location>
        <begin position="26"/>
        <end position="476"/>
    </location>
</feature>
<dbReference type="InterPro" id="IPR036259">
    <property type="entry name" value="MFS_trans_sf"/>
</dbReference>
<dbReference type="NCBIfam" id="TIGR00879">
    <property type="entry name" value="SP"/>
    <property type="match status" value="1"/>
</dbReference>
<dbReference type="PROSITE" id="PS00217">
    <property type="entry name" value="SUGAR_TRANSPORT_2"/>
    <property type="match status" value="1"/>
</dbReference>
<keyword evidence="4" id="KW-0762">Sugar transport</keyword>
<evidence type="ECO:0000256" key="10">
    <source>
        <dbReference type="SAM" id="Phobius"/>
    </source>
</evidence>
<dbReference type="GO" id="GO:0015145">
    <property type="term" value="F:monosaccharide transmembrane transporter activity"/>
    <property type="evidence" value="ECO:0007669"/>
    <property type="project" value="InterPro"/>
</dbReference>
<dbReference type="GeneID" id="120272021"/>
<dbReference type="GO" id="GO:0015293">
    <property type="term" value="F:symporter activity"/>
    <property type="evidence" value="ECO:0007669"/>
    <property type="project" value="UniProtKB-KW"/>
</dbReference>
<evidence type="ECO:0000256" key="7">
    <source>
        <dbReference type="ARBA" id="ARBA00022989"/>
    </source>
</evidence>
<name>A0AB40C4C2_DIOCR</name>
<accession>A0AB40C4C2</accession>
<dbReference type="CDD" id="cd17361">
    <property type="entry name" value="MFS_STP"/>
    <property type="match status" value="1"/>
</dbReference>
<evidence type="ECO:0000256" key="3">
    <source>
        <dbReference type="ARBA" id="ARBA00022448"/>
    </source>
</evidence>
<feature type="transmembrane region" description="Helical" evidence="10">
    <location>
        <begin position="200"/>
        <end position="222"/>
    </location>
</feature>
<comment type="similarity">
    <text evidence="2 9">Belongs to the major facilitator superfamily. Sugar transporter (TC 2.A.1.1) family.</text>
</comment>
<dbReference type="RefSeq" id="XP_039134661.1">
    <property type="nucleotide sequence ID" value="XM_039278727.1"/>
</dbReference>
<dbReference type="RefSeq" id="XP_039134662.1">
    <property type="nucleotide sequence ID" value="XM_039278728.1"/>
</dbReference>
<feature type="transmembrane region" description="Helical" evidence="10">
    <location>
        <begin position="285"/>
        <end position="307"/>
    </location>
</feature>
<feature type="transmembrane region" description="Helical" evidence="10">
    <location>
        <begin position="114"/>
        <end position="135"/>
    </location>
</feature>
<comment type="subcellular location">
    <subcellularLocation>
        <location evidence="1">Membrane</location>
        <topology evidence="1">Multi-pass membrane protein</topology>
    </subcellularLocation>
</comment>
<sequence>MAVGFDVSGATTSVYNGRMTIFVVMSCLMAAMGGLIFGYDIGISGGVTSMESFLKKFFPVVYRKMKEDSTTSNYCKFDSQLLTAFTSSLYIAGLIASFLASWVTRAFGRRTSMFFGGVAFLIGSAISGASVNVYMLILGRVFLGIGVGFANQSVPLYLSEMAPARYRGAFSNGFQFSIGVGGLTANLINYGTEKIRQGWGWRLSLSLAAVPATLLIIGALLLPDTPNSLLQHKIEIDKAKQLLQRIRGTDDVDDELNDLIKASEISKTMRHPFRKILHREYRPQLVMAIALPFFQQVTGINVIAFYSPVLFRTIGLGESASLMSAVVSGVIGMVSTLISMFVVDKFGRRTLFLIGGFQMFVTQVMVGGIIAAKLGDQGGISRGYALLVLILICIYVAGFGWSWGPLGWLVPSEIFQLEIRSAAQSITVAVSFVFTFVIAQSFLAMLCHLKAGIFFFFAGWLIIMTAFVCLLLPETKNQPIEQMDRVWRKHWFWKKFY</sequence>
<dbReference type="InterPro" id="IPR044778">
    <property type="entry name" value="MFS_STP/MST-like_plant"/>
</dbReference>
<feature type="transmembrane region" description="Helical" evidence="10">
    <location>
        <begin position="422"/>
        <end position="446"/>
    </location>
</feature>
<dbReference type="FunFam" id="1.20.1250.20:FF:000002">
    <property type="entry name" value="Sugar transport protein 13"/>
    <property type="match status" value="1"/>
</dbReference>
<gene>
    <name evidence="13 14" type="primary">LOC120272021</name>
</gene>
<keyword evidence="7 10" id="KW-1133">Transmembrane helix</keyword>
<dbReference type="PANTHER" id="PTHR23500:SF30">
    <property type="entry name" value="SUGAR TRANSPORT PROTEIN 3"/>
    <property type="match status" value="1"/>
</dbReference>
<dbReference type="InterPro" id="IPR020846">
    <property type="entry name" value="MFS_dom"/>
</dbReference>
<feature type="transmembrane region" description="Helical" evidence="10">
    <location>
        <begin position="21"/>
        <end position="39"/>
    </location>
</feature>
<evidence type="ECO:0000256" key="9">
    <source>
        <dbReference type="RuleBase" id="RU003346"/>
    </source>
</evidence>
<reference evidence="13 14" key="1">
    <citation type="submission" date="2025-04" db="UniProtKB">
        <authorList>
            <consortium name="RefSeq"/>
        </authorList>
    </citation>
    <scope>IDENTIFICATION</scope>
</reference>
<evidence type="ECO:0000313" key="13">
    <source>
        <dbReference type="RefSeq" id="XP_039134661.1"/>
    </source>
</evidence>
<evidence type="ECO:0000259" key="11">
    <source>
        <dbReference type="PROSITE" id="PS50850"/>
    </source>
</evidence>
<keyword evidence="8 10" id="KW-0472">Membrane</keyword>
<dbReference type="Pfam" id="PF00083">
    <property type="entry name" value="Sugar_tr"/>
    <property type="match status" value="1"/>
</dbReference>
<dbReference type="Proteomes" id="UP001515500">
    <property type="component" value="Chromosome 11"/>
</dbReference>
<evidence type="ECO:0000256" key="4">
    <source>
        <dbReference type="ARBA" id="ARBA00022597"/>
    </source>
</evidence>
<dbReference type="PANTHER" id="PTHR23500">
    <property type="entry name" value="SOLUTE CARRIER FAMILY 2, FACILITATED GLUCOSE TRANSPORTER"/>
    <property type="match status" value="1"/>
</dbReference>
<keyword evidence="12" id="KW-1185">Reference proteome</keyword>
<dbReference type="AlphaFoldDB" id="A0AB40C4C2"/>
<feature type="transmembrane region" description="Helical" evidence="10">
    <location>
        <begin position="452"/>
        <end position="473"/>
    </location>
</feature>
<evidence type="ECO:0000313" key="14">
    <source>
        <dbReference type="RefSeq" id="XP_039134662.1"/>
    </source>
</evidence>
<dbReference type="InterPro" id="IPR045262">
    <property type="entry name" value="STP/PLT_plant"/>
</dbReference>
<evidence type="ECO:0000256" key="6">
    <source>
        <dbReference type="ARBA" id="ARBA00022847"/>
    </source>
</evidence>
<dbReference type="SUPFAM" id="SSF103473">
    <property type="entry name" value="MFS general substrate transporter"/>
    <property type="match status" value="1"/>
</dbReference>
<feature type="transmembrane region" description="Helical" evidence="10">
    <location>
        <begin position="350"/>
        <end position="372"/>
    </location>
</feature>
<organism evidence="12 13">
    <name type="scientific">Dioscorea cayennensis subsp. rotundata</name>
    <name type="common">White Guinea yam</name>
    <name type="synonym">Dioscorea rotundata</name>
    <dbReference type="NCBI Taxonomy" id="55577"/>
    <lineage>
        <taxon>Eukaryota</taxon>
        <taxon>Viridiplantae</taxon>
        <taxon>Streptophyta</taxon>
        <taxon>Embryophyta</taxon>
        <taxon>Tracheophyta</taxon>
        <taxon>Spermatophyta</taxon>
        <taxon>Magnoliopsida</taxon>
        <taxon>Liliopsida</taxon>
        <taxon>Dioscoreales</taxon>
        <taxon>Dioscoreaceae</taxon>
        <taxon>Dioscorea</taxon>
    </lineage>
</organism>
<evidence type="ECO:0000256" key="2">
    <source>
        <dbReference type="ARBA" id="ARBA00010992"/>
    </source>
</evidence>
<dbReference type="PROSITE" id="PS00216">
    <property type="entry name" value="SUGAR_TRANSPORT_1"/>
    <property type="match status" value="1"/>
</dbReference>
<dbReference type="Gene3D" id="1.20.1250.20">
    <property type="entry name" value="MFS general substrate transporter like domains"/>
    <property type="match status" value="1"/>
</dbReference>
<keyword evidence="6" id="KW-0769">Symport</keyword>
<dbReference type="InterPro" id="IPR003663">
    <property type="entry name" value="Sugar/inositol_transpt"/>
</dbReference>
<dbReference type="PROSITE" id="PS50850">
    <property type="entry name" value="MFS"/>
    <property type="match status" value="1"/>
</dbReference>
<dbReference type="PRINTS" id="PR00171">
    <property type="entry name" value="SUGRTRNSPORT"/>
</dbReference>